<evidence type="ECO:0000313" key="2">
    <source>
        <dbReference type="Proteomes" id="UP000805193"/>
    </source>
</evidence>
<sequence>MSKPAQGYLLLACPERAHNRATKGGQRARRRESVRAIQDKGTNRASARHDKDGREPTVRYLGRSGSAGARSEPALPVPDTEADLAWPLGRDAPPLDSSASDVLLGHEGGGARPFQMRRTTLRSALAKSASATLPPVPTSEQTLTASATVPLLSCCQLYGVTWNGL</sequence>
<gene>
    <name evidence="1" type="ORF">HPB47_009782</name>
</gene>
<dbReference type="Proteomes" id="UP000805193">
    <property type="component" value="Unassembled WGS sequence"/>
</dbReference>
<accession>A0AC60P0V8</accession>
<keyword evidence="2" id="KW-1185">Reference proteome</keyword>
<protein>
    <submittedName>
        <fullName evidence="1">Uncharacterized protein</fullName>
    </submittedName>
</protein>
<proteinExistence type="predicted"/>
<evidence type="ECO:0000313" key="1">
    <source>
        <dbReference type="EMBL" id="KAG0413070.1"/>
    </source>
</evidence>
<organism evidence="1 2">
    <name type="scientific">Ixodes persulcatus</name>
    <name type="common">Taiga tick</name>
    <dbReference type="NCBI Taxonomy" id="34615"/>
    <lineage>
        <taxon>Eukaryota</taxon>
        <taxon>Metazoa</taxon>
        <taxon>Ecdysozoa</taxon>
        <taxon>Arthropoda</taxon>
        <taxon>Chelicerata</taxon>
        <taxon>Arachnida</taxon>
        <taxon>Acari</taxon>
        <taxon>Parasitiformes</taxon>
        <taxon>Ixodida</taxon>
        <taxon>Ixodoidea</taxon>
        <taxon>Ixodidae</taxon>
        <taxon>Ixodinae</taxon>
        <taxon>Ixodes</taxon>
    </lineage>
</organism>
<reference evidence="1 2" key="1">
    <citation type="journal article" date="2020" name="Cell">
        <title>Large-Scale Comparative Analyses of Tick Genomes Elucidate Their Genetic Diversity and Vector Capacities.</title>
        <authorList>
            <consortium name="Tick Genome and Microbiome Consortium (TIGMIC)"/>
            <person name="Jia N."/>
            <person name="Wang J."/>
            <person name="Shi W."/>
            <person name="Du L."/>
            <person name="Sun Y."/>
            <person name="Zhan W."/>
            <person name="Jiang J.F."/>
            <person name="Wang Q."/>
            <person name="Zhang B."/>
            <person name="Ji P."/>
            <person name="Bell-Sakyi L."/>
            <person name="Cui X.M."/>
            <person name="Yuan T.T."/>
            <person name="Jiang B.G."/>
            <person name="Yang W.F."/>
            <person name="Lam T.T."/>
            <person name="Chang Q.C."/>
            <person name="Ding S.J."/>
            <person name="Wang X.J."/>
            <person name="Zhu J.G."/>
            <person name="Ruan X.D."/>
            <person name="Zhao L."/>
            <person name="Wei J.T."/>
            <person name="Ye R.Z."/>
            <person name="Que T.C."/>
            <person name="Du C.H."/>
            <person name="Zhou Y.H."/>
            <person name="Cheng J.X."/>
            <person name="Dai P.F."/>
            <person name="Guo W.B."/>
            <person name="Han X.H."/>
            <person name="Huang E.J."/>
            <person name="Li L.F."/>
            <person name="Wei W."/>
            <person name="Gao Y.C."/>
            <person name="Liu J.Z."/>
            <person name="Shao H.Z."/>
            <person name="Wang X."/>
            <person name="Wang C.C."/>
            <person name="Yang T.C."/>
            <person name="Huo Q.B."/>
            <person name="Li W."/>
            <person name="Chen H.Y."/>
            <person name="Chen S.E."/>
            <person name="Zhou L.G."/>
            <person name="Ni X.B."/>
            <person name="Tian J.H."/>
            <person name="Sheng Y."/>
            <person name="Liu T."/>
            <person name="Pan Y.S."/>
            <person name="Xia L.Y."/>
            <person name="Li J."/>
            <person name="Zhao F."/>
            <person name="Cao W.C."/>
        </authorList>
    </citation>
    <scope>NUCLEOTIDE SEQUENCE [LARGE SCALE GENOMIC DNA]</scope>
    <source>
        <strain evidence="1">Iper-2018</strain>
    </source>
</reference>
<dbReference type="EMBL" id="JABSTQ010011296">
    <property type="protein sequence ID" value="KAG0413070.1"/>
    <property type="molecule type" value="Genomic_DNA"/>
</dbReference>
<name>A0AC60P0V8_IXOPE</name>
<comment type="caution">
    <text evidence="1">The sequence shown here is derived from an EMBL/GenBank/DDBJ whole genome shotgun (WGS) entry which is preliminary data.</text>
</comment>